<evidence type="ECO:0000256" key="4">
    <source>
        <dbReference type="ARBA" id="ARBA00022927"/>
    </source>
</evidence>
<evidence type="ECO:0000256" key="2">
    <source>
        <dbReference type="ARBA" id="ARBA00022448"/>
    </source>
</evidence>
<feature type="region of interest" description="Disordered" evidence="8">
    <location>
        <begin position="44"/>
        <end position="73"/>
    </location>
</feature>
<dbReference type="RefSeq" id="WP_127566289.1">
    <property type="nucleotide sequence ID" value="NZ_BMFB01000005.1"/>
</dbReference>
<evidence type="ECO:0000313" key="11">
    <source>
        <dbReference type="Proteomes" id="UP000286954"/>
    </source>
</evidence>
<name>A0A3T0E9C6_9PROT</name>
<evidence type="ECO:0000256" key="6">
    <source>
        <dbReference type="ARBA" id="ARBA00023010"/>
    </source>
</evidence>
<keyword evidence="4" id="KW-0653">Protein transport</keyword>
<evidence type="ECO:0000256" key="7">
    <source>
        <dbReference type="ARBA" id="ARBA00023136"/>
    </source>
</evidence>
<reference evidence="10 11" key="1">
    <citation type="submission" date="2016-12" db="EMBL/GenBank/DDBJ databases">
        <title>The genome of dimorphic prosthecate Glycocaulis alkaliphilus 6b-8t, isolated from crude oil dictates its adaptability in petroleum environments.</title>
        <authorList>
            <person name="Wu X.-L."/>
            <person name="Geng S."/>
        </authorList>
    </citation>
    <scope>NUCLEOTIDE SEQUENCE [LARGE SCALE GENOMIC DNA]</scope>
    <source>
        <strain evidence="10 11">6B-8</strain>
    </source>
</reference>
<feature type="transmembrane region" description="Helical" evidence="9">
    <location>
        <begin position="6"/>
        <end position="25"/>
    </location>
</feature>
<evidence type="ECO:0000256" key="5">
    <source>
        <dbReference type="ARBA" id="ARBA00022989"/>
    </source>
</evidence>
<dbReference type="EMBL" id="CP018911">
    <property type="protein sequence ID" value="AZU03796.1"/>
    <property type="molecule type" value="Genomic_DNA"/>
</dbReference>
<gene>
    <name evidence="10" type="ORF">X907_1261</name>
</gene>
<dbReference type="InterPro" id="IPR003369">
    <property type="entry name" value="TatA/B/E"/>
</dbReference>
<keyword evidence="3 9" id="KW-0812">Transmembrane</keyword>
<evidence type="ECO:0000313" key="10">
    <source>
        <dbReference type="EMBL" id="AZU03796.1"/>
    </source>
</evidence>
<evidence type="ECO:0000256" key="3">
    <source>
        <dbReference type="ARBA" id="ARBA00022692"/>
    </source>
</evidence>
<organism evidence="10 11">
    <name type="scientific">Glycocaulis alkaliphilus</name>
    <dbReference type="NCBI Taxonomy" id="1434191"/>
    <lineage>
        <taxon>Bacteria</taxon>
        <taxon>Pseudomonadati</taxon>
        <taxon>Pseudomonadota</taxon>
        <taxon>Alphaproteobacteria</taxon>
        <taxon>Maricaulales</taxon>
        <taxon>Maricaulaceae</taxon>
        <taxon>Glycocaulis</taxon>
    </lineage>
</organism>
<keyword evidence="2" id="KW-0813">Transport</keyword>
<evidence type="ECO:0000256" key="1">
    <source>
        <dbReference type="ARBA" id="ARBA00004167"/>
    </source>
</evidence>
<protein>
    <submittedName>
        <fullName evidence="10">Sec-independent translocation protein MttA/Hcf106</fullName>
    </submittedName>
</protein>
<dbReference type="Pfam" id="PF02416">
    <property type="entry name" value="TatA_B_E"/>
    <property type="match status" value="1"/>
</dbReference>
<keyword evidence="5 9" id="KW-1133">Transmembrane helix</keyword>
<evidence type="ECO:0000256" key="8">
    <source>
        <dbReference type="SAM" id="MobiDB-lite"/>
    </source>
</evidence>
<proteinExistence type="predicted"/>
<feature type="compositionally biased region" description="Basic and acidic residues" evidence="8">
    <location>
        <begin position="64"/>
        <end position="73"/>
    </location>
</feature>
<dbReference type="KEGG" id="gak:X907_1261"/>
<evidence type="ECO:0000256" key="9">
    <source>
        <dbReference type="SAM" id="Phobius"/>
    </source>
</evidence>
<dbReference type="Proteomes" id="UP000286954">
    <property type="component" value="Chromosome"/>
</dbReference>
<dbReference type="AlphaFoldDB" id="A0A3T0E9C6"/>
<accession>A0A3T0E9C6</accession>
<comment type="subcellular location">
    <subcellularLocation>
        <location evidence="1">Membrane</location>
        <topology evidence="1">Single-pass membrane protein</topology>
    </subcellularLocation>
</comment>
<keyword evidence="7 9" id="KW-0472">Membrane</keyword>
<keyword evidence="11" id="KW-1185">Reference proteome</keyword>
<sequence length="73" mass="7869">MGPHWSIFVIVGILVLVLFGGRGRISAMMGDFAKGITAFRKGLKDDSKDEDAAEERPAASISAETREDERTGS</sequence>
<dbReference type="Gene3D" id="1.20.5.3310">
    <property type="match status" value="1"/>
</dbReference>
<keyword evidence="6" id="KW-0811">Translocation</keyword>